<gene>
    <name evidence="2" type="ORF">NIES4072_65030</name>
</gene>
<dbReference type="Proteomes" id="UP000245124">
    <property type="component" value="Unassembled WGS sequence"/>
</dbReference>
<name>A0A2R5G410_NOSCO</name>
<sequence>MTNTGLPNWYQTNWQIIQQEILRLRQLLETFIEGKPQDVIDNAIAPSCAIALLSSKFNLSAFARDILLLCVGMEIEPSFANLCAQANGNSDRNYPTLSLALSIFPGASLSVLSPQNPLQLWQMIEFAPGFSFTQTAMRIDKRILCYLLGEVAFDEQLLGIVTFPEAKPQTQPLPPTHERICDRIIATWSQTQRKLPLLQLCGYEASSKYQIVNHICDRLNFNLGIINAAVLPTAPHELHQLKQRWEREAILGNRVLLLDCDSISTADPLKTTAISLFIENLQTPAIISTLERLPSRQQTIVSFDVSSLGFHEQKTLWEIHLGTAANQLNGQLTKLVSQFNLSPATIKAACQQITTQYALSSENPESVIANQLWDFCRTQARPRLDDLAQRINATSTWEDLVLPDPQRQVLCDIFTHLQQRSKVYQDWGFASKSNRGFGITALFHGESGTGKTMAAEVLAKQYRLDLYRIDLSAVVSKYIGETEKNLARIFDAAEAGGVILLFDEADALFGKRSEVKDSRDRHANVEVSYLLQRMEAYGGLAILTTNLKNALDTAFLRRIRFMVDFPFPAAQYRAQIWQRIFPPQTPTKGLDYQKLGQLQVAGGNIRNIAMNAAFIAADANEPVMMKHILTATQRDYLKLQRLLTKEEVKGWV</sequence>
<dbReference type="GO" id="GO:0005524">
    <property type="term" value="F:ATP binding"/>
    <property type="evidence" value="ECO:0007669"/>
    <property type="project" value="InterPro"/>
</dbReference>
<dbReference type="InterPro" id="IPR003959">
    <property type="entry name" value="ATPase_AAA_core"/>
</dbReference>
<dbReference type="OrthoDB" id="9806903at2"/>
<proteinExistence type="predicted"/>
<evidence type="ECO:0000313" key="2">
    <source>
        <dbReference type="EMBL" id="GBG22791.1"/>
    </source>
</evidence>
<dbReference type="Gene3D" id="3.40.50.300">
    <property type="entry name" value="P-loop containing nucleotide triphosphate hydrolases"/>
    <property type="match status" value="1"/>
</dbReference>
<dbReference type="InterPro" id="IPR003593">
    <property type="entry name" value="AAA+_ATPase"/>
</dbReference>
<dbReference type="AlphaFoldDB" id="A0A2R5G410"/>
<evidence type="ECO:0000259" key="1">
    <source>
        <dbReference type="SMART" id="SM00382"/>
    </source>
</evidence>
<keyword evidence="3" id="KW-1185">Reference proteome</keyword>
<dbReference type="PANTHER" id="PTHR46411:SF3">
    <property type="entry name" value="AAA+ ATPASE DOMAIN-CONTAINING PROTEIN"/>
    <property type="match status" value="1"/>
</dbReference>
<accession>A0A2R5G410</accession>
<dbReference type="Pfam" id="PF00004">
    <property type="entry name" value="AAA"/>
    <property type="match status" value="1"/>
</dbReference>
<dbReference type="EMBL" id="BDUD01000002">
    <property type="protein sequence ID" value="GBG22791.1"/>
    <property type="molecule type" value="Genomic_DNA"/>
</dbReference>
<protein>
    <submittedName>
        <fullName evidence="2">AAA ATPase central domain-containing protein</fullName>
    </submittedName>
</protein>
<comment type="caution">
    <text evidence="2">The sequence shown here is derived from an EMBL/GenBank/DDBJ whole genome shotgun (WGS) entry which is preliminary data.</text>
</comment>
<organism evidence="2 3">
    <name type="scientific">Nostoc commune NIES-4072</name>
    <dbReference type="NCBI Taxonomy" id="2005467"/>
    <lineage>
        <taxon>Bacteria</taxon>
        <taxon>Bacillati</taxon>
        <taxon>Cyanobacteriota</taxon>
        <taxon>Cyanophyceae</taxon>
        <taxon>Nostocales</taxon>
        <taxon>Nostocaceae</taxon>
        <taxon>Nostoc</taxon>
    </lineage>
</organism>
<dbReference type="PANTHER" id="PTHR46411">
    <property type="entry name" value="FAMILY ATPASE, PUTATIVE-RELATED"/>
    <property type="match status" value="1"/>
</dbReference>
<dbReference type="InterPro" id="IPR054472">
    <property type="entry name" value="WHD"/>
</dbReference>
<reference evidence="2 3" key="1">
    <citation type="submission" date="2017-06" db="EMBL/GenBank/DDBJ databases">
        <title>Genome sequencing of cyanobaciteial culture collection at National Institute for Environmental Studies (NIES).</title>
        <authorList>
            <person name="Hirose Y."/>
            <person name="Shimura Y."/>
            <person name="Fujisawa T."/>
            <person name="Nakamura Y."/>
            <person name="Kawachi M."/>
        </authorList>
    </citation>
    <scope>NUCLEOTIDE SEQUENCE [LARGE SCALE GENOMIC DNA]</scope>
    <source>
        <strain evidence="2 3">NIES-4072</strain>
    </source>
</reference>
<feature type="domain" description="AAA+ ATPase" evidence="1">
    <location>
        <begin position="437"/>
        <end position="569"/>
    </location>
</feature>
<dbReference type="InterPro" id="IPR027417">
    <property type="entry name" value="P-loop_NTPase"/>
</dbReference>
<dbReference type="GO" id="GO:0016887">
    <property type="term" value="F:ATP hydrolysis activity"/>
    <property type="evidence" value="ECO:0007669"/>
    <property type="project" value="InterPro"/>
</dbReference>
<dbReference type="CDD" id="cd19481">
    <property type="entry name" value="RecA-like_protease"/>
    <property type="match status" value="1"/>
</dbReference>
<dbReference type="Pfam" id="PF22977">
    <property type="entry name" value="WHD"/>
    <property type="match status" value="1"/>
</dbReference>
<dbReference type="RefSeq" id="WP_109012837.1">
    <property type="nucleotide sequence ID" value="NZ_BDUD01000002.1"/>
</dbReference>
<dbReference type="SMART" id="SM00382">
    <property type="entry name" value="AAA"/>
    <property type="match status" value="1"/>
</dbReference>
<dbReference type="SUPFAM" id="SSF52540">
    <property type="entry name" value="P-loop containing nucleoside triphosphate hydrolases"/>
    <property type="match status" value="1"/>
</dbReference>
<evidence type="ECO:0000313" key="3">
    <source>
        <dbReference type="Proteomes" id="UP000245124"/>
    </source>
</evidence>